<organism evidence="1 2">
    <name type="scientific">Bosea thiooxidans</name>
    <dbReference type="NCBI Taxonomy" id="53254"/>
    <lineage>
        <taxon>Bacteria</taxon>
        <taxon>Pseudomonadati</taxon>
        <taxon>Pseudomonadota</taxon>
        <taxon>Alphaproteobacteria</taxon>
        <taxon>Hyphomicrobiales</taxon>
        <taxon>Boseaceae</taxon>
        <taxon>Bosea</taxon>
    </lineage>
</organism>
<dbReference type="EMBL" id="LMAR01000094">
    <property type="protein sequence ID" value="KQK27742.1"/>
    <property type="molecule type" value="Genomic_DNA"/>
</dbReference>
<dbReference type="SUPFAM" id="SSF143744">
    <property type="entry name" value="GlcG-like"/>
    <property type="match status" value="1"/>
</dbReference>
<dbReference type="Proteomes" id="UP000051562">
    <property type="component" value="Unassembled WGS sequence"/>
</dbReference>
<evidence type="ECO:0000313" key="1">
    <source>
        <dbReference type="EMBL" id="KQK27742.1"/>
    </source>
</evidence>
<proteinExistence type="predicted"/>
<protein>
    <recommendedName>
        <fullName evidence="3">Heme-binding protein</fullName>
    </recommendedName>
</protein>
<dbReference type="InterPro" id="IPR038084">
    <property type="entry name" value="PduO/GlcC-like_sf"/>
</dbReference>
<dbReference type="Gene3D" id="3.30.450.150">
    <property type="entry name" value="Haem-degrading domain"/>
    <property type="match status" value="1"/>
</dbReference>
<comment type="caution">
    <text evidence="1">The sequence shown here is derived from an EMBL/GenBank/DDBJ whole genome shotgun (WGS) entry which is preliminary data.</text>
</comment>
<dbReference type="PANTHER" id="PTHR28255:SF1">
    <property type="entry name" value="UPF0303 PROTEIN YBR137W"/>
    <property type="match status" value="1"/>
</dbReference>
<sequence>MDRMTMDHAAAKAQVLADEGVIAALPLDGATLRDLALSLLAEAPAPIAVKIVLGRRTVVLLAQDGTGVDNEHFLDLKINTVFNCGHSSLWWFHHLRSTSRTLADVAWADPSQVIDMGGGVPLLAHGQIVGAVSVSGLAHQDDHALIIKAASRLIGR</sequence>
<dbReference type="STRING" id="53254.SAMN05660750_00645"/>
<reference evidence="1 2" key="1">
    <citation type="submission" date="2015-10" db="EMBL/GenBank/DDBJ databases">
        <title>Draft genome of Bosea thiooxidans.</title>
        <authorList>
            <person name="Wang X."/>
        </authorList>
    </citation>
    <scope>NUCLEOTIDE SEQUENCE [LARGE SCALE GENOMIC DNA]</scope>
    <source>
        <strain evidence="1 2">CGMCC 9174</strain>
    </source>
</reference>
<dbReference type="PANTHER" id="PTHR28255">
    <property type="match status" value="1"/>
</dbReference>
<accession>A0A0Q3PDH6</accession>
<name>A0A0Q3PDH6_9HYPH</name>
<dbReference type="InterPro" id="IPR005624">
    <property type="entry name" value="PduO/GlcC-like"/>
</dbReference>
<keyword evidence="2" id="KW-1185">Reference proteome</keyword>
<dbReference type="AlphaFoldDB" id="A0A0Q3PDH6"/>
<dbReference type="Pfam" id="PF03928">
    <property type="entry name" value="HbpS-like"/>
    <property type="match status" value="1"/>
</dbReference>
<dbReference type="InterPro" id="IPR010371">
    <property type="entry name" value="YBR137W-like"/>
</dbReference>
<dbReference type="OrthoDB" id="9815315at2"/>
<evidence type="ECO:0000313" key="2">
    <source>
        <dbReference type="Proteomes" id="UP000051562"/>
    </source>
</evidence>
<evidence type="ECO:0008006" key="3">
    <source>
        <dbReference type="Google" id="ProtNLM"/>
    </source>
</evidence>
<gene>
    <name evidence="1" type="ORF">ARD30_25495</name>
</gene>